<dbReference type="InterPro" id="IPR027417">
    <property type="entry name" value="P-loop_NTPase"/>
</dbReference>
<dbReference type="InterPro" id="IPR041679">
    <property type="entry name" value="DNA2/NAM7-like_C"/>
</dbReference>
<dbReference type="PROSITE" id="PS50011">
    <property type="entry name" value="PROTEIN_KINASE_DOM"/>
    <property type="match status" value="1"/>
</dbReference>
<dbReference type="InterPro" id="IPR008271">
    <property type="entry name" value="Ser/Thr_kinase_AS"/>
</dbReference>
<dbReference type="PANTHER" id="PTHR43788">
    <property type="entry name" value="DNA2/NAM7 HELICASE FAMILY MEMBER"/>
    <property type="match status" value="1"/>
</dbReference>
<dbReference type="InterPro" id="IPR000719">
    <property type="entry name" value="Prot_kinase_dom"/>
</dbReference>
<evidence type="ECO:0000256" key="5">
    <source>
        <dbReference type="ARBA" id="ARBA00022840"/>
    </source>
</evidence>
<dbReference type="GO" id="GO:0005524">
    <property type="term" value="F:ATP binding"/>
    <property type="evidence" value="ECO:0007669"/>
    <property type="project" value="UniProtKB-KW"/>
</dbReference>
<dbReference type="Pfam" id="PF08378">
    <property type="entry name" value="NERD"/>
    <property type="match status" value="1"/>
</dbReference>
<evidence type="ECO:0000259" key="7">
    <source>
        <dbReference type="PROSITE" id="PS50011"/>
    </source>
</evidence>
<dbReference type="SUPFAM" id="SSF52540">
    <property type="entry name" value="P-loop containing nucleoside triphosphate hydrolases"/>
    <property type="match status" value="1"/>
</dbReference>
<evidence type="ECO:0000259" key="8">
    <source>
        <dbReference type="PROSITE" id="PS50965"/>
    </source>
</evidence>
<dbReference type="CDD" id="cd18808">
    <property type="entry name" value="SF1_C_Upf1"/>
    <property type="match status" value="1"/>
</dbReference>
<evidence type="ECO:0000313" key="9">
    <source>
        <dbReference type="EMBL" id="VAW74110.1"/>
    </source>
</evidence>
<dbReference type="PROSITE" id="PS00108">
    <property type="entry name" value="PROTEIN_KINASE_ST"/>
    <property type="match status" value="1"/>
</dbReference>
<evidence type="ECO:0000256" key="4">
    <source>
        <dbReference type="ARBA" id="ARBA00022806"/>
    </source>
</evidence>
<evidence type="ECO:0000256" key="3">
    <source>
        <dbReference type="ARBA" id="ARBA00022801"/>
    </source>
</evidence>
<dbReference type="Pfam" id="PF13086">
    <property type="entry name" value="AAA_11"/>
    <property type="match status" value="1"/>
</dbReference>
<dbReference type="EMBL" id="UOFK01000053">
    <property type="protein sequence ID" value="VAW74110.1"/>
    <property type="molecule type" value="Genomic_DNA"/>
</dbReference>
<evidence type="ECO:0000256" key="1">
    <source>
        <dbReference type="ARBA" id="ARBA00007913"/>
    </source>
</evidence>
<dbReference type="InterPro" id="IPR011009">
    <property type="entry name" value="Kinase-like_dom_sf"/>
</dbReference>
<dbReference type="Gene3D" id="3.40.50.300">
    <property type="entry name" value="P-loop containing nucleotide triphosphate hydrolases"/>
    <property type="match status" value="2"/>
</dbReference>
<evidence type="ECO:0000256" key="6">
    <source>
        <dbReference type="SAM" id="MobiDB-lite"/>
    </source>
</evidence>
<dbReference type="InterPro" id="IPR011528">
    <property type="entry name" value="NERD"/>
</dbReference>
<dbReference type="InterPro" id="IPR050534">
    <property type="entry name" value="Coronavir_polyprotein_1ab"/>
</dbReference>
<gene>
    <name evidence="9" type="ORF">MNBD_GAMMA13-309</name>
</gene>
<keyword evidence="5" id="KW-0067">ATP-binding</keyword>
<dbReference type="SUPFAM" id="SSF56112">
    <property type="entry name" value="Protein kinase-like (PK-like)"/>
    <property type="match status" value="2"/>
</dbReference>
<dbReference type="PROSITE" id="PS50965">
    <property type="entry name" value="NERD"/>
    <property type="match status" value="1"/>
</dbReference>
<sequence>MIITNCGRGIHKREIVGVAKLQKLPSQWYAYTNLDLAMAPGKSREIDVIMVVDDRIFLIDLKDWGGVIESQGGRWLHNGRDCGASPVGKIHQNAKDIAFLLGNHLRKQAKGKALRAPWIQGFVVITAKADLRGIAATEASSVITIGKFIKAVVTPGARVKAFGTVSRSFVSNPLTSKDWKHQLSRFFNVQTGIFKPGRRNYGGFIASSDSAVFEHPEKIYSEYEAVDDKTAKALGTLRVWNFTKADTRFQNEEGRAEIAGRERDVIAYIQDRSEECEFAILQPKAEDPDRGVSYWEVYDRRRRMKRLGDFSATEALDLSQNDKIELARQILSKVNALHLVDAAHLDVGAHSVWLEQPSTVRLSHLMAASYPQIESLGEKRYQFLSSATVPEDVLGGGLDPKRKDVFLLGVAIHHLVFNRPPQSESDQMPPEWSPMVDEAGDYEDLYTWFETALALDPSERFADAGAALDAFNEAVETKPSRKEVIEGLEKFQTSIRSQMQLFTELPLIKRLRDDTYTSIWKSEQDGRQLFVKMWKSASWGDQAREGARILGFLTHAQNLRLSPPPNCPIVRDVLWLGDAIVLVQDWIEAPNLEEILNAKPDAWSQSETILGFLKILTERVVALHDLAIAHGDLKPQNILVTTNDDGNCPVFVDVIDFSSIGDGEIRSSAYSPSQGGRYERDRYAVTRIAEELMDRCDFDPQVAENLQNAITICRTNSPINGTLLPFLEALEHALTPTHPEDRILLQLSIRNAKIGPVLADEGLFYLRRAPDRASLFIRGACEEIEIKFNKEGKADYGRLRAVDQKYISMTSKYDFMSILIDIEIIRSDINDFSQLDVIVETSEFTAGWGRSGQAKDKFTEDEDEELISDDFSDSAEDAITEAIYDEAKDVDHPDVAKLWRALIDAEIDLTTEGMATNESTFRREINRHVVPFELESGTFDYHQEDRVLVERFGRNGHWQRIGHLDILRSRPDFVLIDVTRFFPKNSVQIVEEDQRLRFTSHFEKTSLQRRNSAISRILLRQSRIPHLIEVFDPSSNRVPDSNHADINPEMLKASYGLNNAQAKSLSTILGLRPVGLLQGPPGTGKTVFIAALVHYALTHGLAKNVLLASQSHEAVNNVAESVLKLFAKNKEQPSILRVGHEGTVSDRLLPFHTLRVEQLYKDRFRSSMKDRLRIGGRSLGVDRSLIDDISFIEMAIRPVAVKLAELEDSGKPDARKITSLRTTIQSQLAKIRLESNMLDNVPGKDLVDTVINLVNDRLGKSSRVSPDKIARLRGLSGIARDFVGSVSTAQRSFETFLAGTRQIVTGTCVGLGRSSLGLTTTPFDLVIVDEAARCTASELSVPIQAGRWVVLVGDHAQLEPQHKADLVAQVAAEVKTTKREVLRSDFERAIKTPYGTVAGVCLTKQYRMIPAIGRLVSSSFYKNRLEHGRKKLEIDPAAMPNDLDVPLVWVETDSFGDQGFQQSKSESKSLTNPIEADLILRILTQWGDCEMFCQWLEKQTSYARQIGIICTYAAQRDLLRKKLQVTNLSAQFKASIKIDTVDSYQGKENPIVVVSLVRNNADGRQEGGVRTIREGFLYRANRINVAMSRAMDRLVIVGAKRRWPSGGPMADIVKAFDSEVERGEARIAEGVILLDANSAPDEFDSQTQPPFVSKRGEQ</sequence>
<feature type="region of interest" description="Disordered" evidence="6">
    <location>
        <begin position="1638"/>
        <end position="1658"/>
    </location>
</feature>
<dbReference type="GO" id="GO:0043139">
    <property type="term" value="F:5'-3' DNA helicase activity"/>
    <property type="evidence" value="ECO:0007669"/>
    <property type="project" value="TreeGrafter"/>
</dbReference>
<comment type="similarity">
    <text evidence="1">Belongs to the DNA2/NAM7 helicase family.</text>
</comment>
<dbReference type="InterPro" id="IPR041677">
    <property type="entry name" value="DNA2/NAM7_AAA_11"/>
</dbReference>
<feature type="domain" description="NERD" evidence="8">
    <location>
        <begin position="8"/>
        <end position="120"/>
    </location>
</feature>
<proteinExistence type="inferred from homology"/>
<dbReference type="InterPro" id="IPR047187">
    <property type="entry name" value="SF1_C_Upf1"/>
</dbReference>
<protein>
    <submittedName>
        <fullName evidence="9">Regulator of nonsense transcripts 1 homolog</fullName>
    </submittedName>
</protein>
<keyword evidence="3" id="KW-0378">Hydrolase</keyword>
<dbReference type="Gene3D" id="1.10.510.10">
    <property type="entry name" value="Transferase(Phosphotransferase) domain 1"/>
    <property type="match status" value="2"/>
</dbReference>
<dbReference type="PANTHER" id="PTHR43788:SF8">
    <property type="entry name" value="DNA-BINDING PROTEIN SMUBP-2"/>
    <property type="match status" value="1"/>
</dbReference>
<reference evidence="9" key="1">
    <citation type="submission" date="2018-06" db="EMBL/GenBank/DDBJ databases">
        <authorList>
            <person name="Zhirakovskaya E."/>
        </authorList>
    </citation>
    <scope>NUCLEOTIDE SEQUENCE</scope>
</reference>
<dbReference type="GO" id="GO:0016787">
    <property type="term" value="F:hydrolase activity"/>
    <property type="evidence" value="ECO:0007669"/>
    <property type="project" value="UniProtKB-KW"/>
</dbReference>
<evidence type="ECO:0000256" key="2">
    <source>
        <dbReference type="ARBA" id="ARBA00022741"/>
    </source>
</evidence>
<keyword evidence="2" id="KW-0547">Nucleotide-binding</keyword>
<name>A0A3B0YBC1_9ZZZZ</name>
<feature type="domain" description="Protein kinase" evidence="7">
    <location>
        <begin position="505"/>
        <end position="807"/>
    </location>
</feature>
<organism evidence="9">
    <name type="scientific">hydrothermal vent metagenome</name>
    <dbReference type="NCBI Taxonomy" id="652676"/>
    <lineage>
        <taxon>unclassified sequences</taxon>
        <taxon>metagenomes</taxon>
        <taxon>ecological metagenomes</taxon>
    </lineage>
</organism>
<accession>A0A3B0YBC1</accession>
<dbReference type="GO" id="GO:0004672">
    <property type="term" value="F:protein kinase activity"/>
    <property type="evidence" value="ECO:0007669"/>
    <property type="project" value="InterPro"/>
</dbReference>
<keyword evidence="4" id="KW-0347">Helicase</keyword>
<dbReference type="Pfam" id="PF13087">
    <property type="entry name" value="AAA_12"/>
    <property type="match status" value="1"/>
</dbReference>